<dbReference type="Pfam" id="PF02518">
    <property type="entry name" value="HATPase_c"/>
    <property type="match status" value="1"/>
</dbReference>
<comment type="caution">
    <text evidence="11">The sequence shown here is derived from an EMBL/GenBank/DDBJ whole genome shotgun (WGS) entry which is preliminary data.</text>
</comment>
<keyword evidence="5" id="KW-0547">Nucleotide-binding</keyword>
<evidence type="ECO:0000256" key="8">
    <source>
        <dbReference type="ARBA" id="ARBA00023012"/>
    </source>
</evidence>
<keyword evidence="7" id="KW-0067">ATP-binding</keyword>
<dbReference type="GO" id="GO:0000155">
    <property type="term" value="F:phosphorelay sensor kinase activity"/>
    <property type="evidence" value="ECO:0007669"/>
    <property type="project" value="InterPro"/>
</dbReference>
<evidence type="ECO:0000256" key="2">
    <source>
        <dbReference type="ARBA" id="ARBA00012438"/>
    </source>
</evidence>
<dbReference type="EMBL" id="QMFB01000021">
    <property type="protein sequence ID" value="RAV16419.1"/>
    <property type="molecule type" value="Genomic_DNA"/>
</dbReference>
<name>A0A329M8D9_9BACL</name>
<evidence type="ECO:0000256" key="9">
    <source>
        <dbReference type="SAM" id="Phobius"/>
    </source>
</evidence>
<keyword evidence="9" id="KW-1133">Transmembrane helix</keyword>
<feature type="transmembrane region" description="Helical" evidence="9">
    <location>
        <begin position="12"/>
        <end position="31"/>
    </location>
</feature>
<protein>
    <recommendedName>
        <fullName evidence="2">histidine kinase</fullName>
        <ecNumber evidence="2">2.7.13.3</ecNumber>
    </recommendedName>
</protein>
<keyword evidence="3" id="KW-0597">Phosphoprotein</keyword>
<dbReference type="CDD" id="cd00075">
    <property type="entry name" value="HATPase"/>
    <property type="match status" value="1"/>
</dbReference>
<dbReference type="Proteomes" id="UP000250369">
    <property type="component" value="Unassembled WGS sequence"/>
</dbReference>
<feature type="transmembrane region" description="Helical" evidence="9">
    <location>
        <begin position="37"/>
        <end position="54"/>
    </location>
</feature>
<evidence type="ECO:0000259" key="10">
    <source>
        <dbReference type="PROSITE" id="PS50109"/>
    </source>
</evidence>
<dbReference type="GO" id="GO:0005524">
    <property type="term" value="F:ATP binding"/>
    <property type="evidence" value="ECO:0007669"/>
    <property type="project" value="UniProtKB-KW"/>
</dbReference>
<organism evidence="11 12">
    <name type="scientific">Paenibacillus contaminans</name>
    <dbReference type="NCBI Taxonomy" id="450362"/>
    <lineage>
        <taxon>Bacteria</taxon>
        <taxon>Bacillati</taxon>
        <taxon>Bacillota</taxon>
        <taxon>Bacilli</taxon>
        <taxon>Bacillales</taxon>
        <taxon>Paenibacillaceae</taxon>
        <taxon>Paenibacillus</taxon>
    </lineage>
</organism>
<comment type="catalytic activity">
    <reaction evidence="1">
        <text>ATP + protein L-histidine = ADP + protein N-phospho-L-histidine.</text>
        <dbReference type="EC" id="2.7.13.3"/>
    </reaction>
</comment>
<dbReference type="SMART" id="SM00388">
    <property type="entry name" value="HisKA"/>
    <property type="match status" value="1"/>
</dbReference>
<keyword evidence="9" id="KW-0812">Transmembrane</keyword>
<dbReference type="InterPro" id="IPR036097">
    <property type="entry name" value="HisK_dim/P_sf"/>
</dbReference>
<dbReference type="Pfam" id="PF00512">
    <property type="entry name" value="HisKA"/>
    <property type="match status" value="1"/>
</dbReference>
<dbReference type="PROSITE" id="PS50109">
    <property type="entry name" value="HIS_KIN"/>
    <property type="match status" value="1"/>
</dbReference>
<evidence type="ECO:0000256" key="7">
    <source>
        <dbReference type="ARBA" id="ARBA00022840"/>
    </source>
</evidence>
<dbReference type="InterPro" id="IPR003661">
    <property type="entry name" value="HisK_dim/P_dom"/>
</dbReference>
<proteinExistence type="predicted"/>
<keyword evidence="12" id="KW-1185">Reference proteome</keyword>
<evidence type="ECO:0000256" key="6">
    <source>
        <dbReference type="ARBA" id="ARBA00022777"/>
    </source>
</evidence>
<dbReference type="SMART" id="SM00387">
    <property type="entry name" value="HATPase_c"/>
    <property type="match status" value="1"/>
</dbReference>
<evidence type="ECO:0000256" key="1">
    <source>
        <dbReference type="ARBA" id="ARBA00000085"/>
    </source>
</evidence>
<dbReference type="InterPro" id="IPR036890">
    <property type="entry name" value="HATPase_C_sf"/>
</dbReference>
<dbReference type="InterPro" id="IPR004358">
    <property type="entry name" value="Sig_transdc_His_kin-like_C"/>
</dbReference>
<dbReference type="Gene3D" id="1.10.287.130">
    <property type="match status" value="1"/>
</dbReference>
<gene>
    <name evidence="11" type="ORF">DQG23_28815</name>
</gene>
<dbReference type="PANTHER" id="PTHR43065:SF10">
    <property type="entry name" value="PEROXIDE STRESS-ACTIVATED HISTIDINE KINASE MAK3"/>
    <property type="match status" value="1"/>
</dbReference>
<keyword evidence="6" id="KW-0418">Kinase</keyword>
<evidence type="ECO:0000256" key="5">
    <source>
        <dbReference type="ARBA" id="ARBA00022741"/>
    </source>
</evidence>
<dbReference type="InterPro" id="IPR005467">
    <property type="entry name" value="His_kinase_dom"/>
</dbReference>
<dbReference type="PANTHER" id="PTHR43065">
    <property type="entry name" value="SENSOR HISTIDINE KINASE"/>
    <property type="match status" value="1"/>
</dbReference>
<evidence type="ECO:0000313" key="11">
    <source>
        <dbReference type="EMBL" id="RAV16419.1"/>
    </source>
</evidence>
<dbReference type="OrthoDB" id="9815750at2"/>
<feature type="domain" description="Histidine kinase" evidence="10">
    <location>
        <begin position="194"/>
        <end position="401"/>
    </location>
</feature>
<feature type="transmembrane region" description="Helical" evidence="9">
    <location>
        <begin position="88"/>
        <end position="106"/>
    </location>
</feature>
<keyword evidence="9" id="KW-0472">Membrane</keyword>
<sequence>MNRAATTDKPDQFVLLLLLVHLLAGWAVVSIYDGVRYLLPGTIIVIAGAVLMVVSNKWWRQTSIYHRYFLFFGLLSCEPQWWHMDFSFTVLIVHALTIIVVSALYLQPLLIWAIAACYSLGFLLFGRNVIALQQETSSLMVLLFLELFIVAGLHMICYIYRENMLLIRKLEREQNFERLGQQQHLATIGQIAASIAHDIRNPLTSIQGFVQLIEKNERRGSYQEYYHIIRTEIARIDKLLREVLMLSKSHTIADSIQAVQLGELLQRLVVLMQPDAIKWNIQIRLHLQKDLVVSGSEEKLQQVFLNVLRNAFEAVQENGNIDILLYEDENQAVVRIRDTGPGIPEDKLDNLFTPFYTTKEEGTGLGLSICQSIIKAHDGSISVRNLPEHGAEFTINIPRVTSFDVKEYAASS</sequence>
<dbReference type="InterPro" id="IPR003594">
    <property type="entry name" value="HATPase_dom"/>
</dbReference>
<feature type="transmembrane region" description="Helical" evidence="9">
    <location>
        <begin position="111"/>
        <end position="132"/>
    </location>
</feature>
<keyword evidence="8" id="KW-0902">Two-component regulatory system</keyword>
<dbReference type="AlphaFoldDB" id="A0A329M8D9"/>
<dbReference type="Gene3D" id="3.30.565.10">
    <property type="entry name" value="Histidine kinase-like ATPase, C-terminal domain"/>
    <property type="match status" value="1"/>
</dbReference>
<evidence type="ECO:0000256" key="3">
    <source>
        <dbReference type="ARBA" id="ARBA00022553"/>
    </source>
</evidence>
<evidence type="ECO:0000256" key="4">
    <source>
        <dbReference type="ARBA" id="ARBA00022679"/>
    </source>
</evidence>
<reference evidence="11 12" key="1">
    <citation type="journal article" date="2009" name="Int. J. Syst. Evol. Microbiol.">
        <title>Paenibacillus contaminans sp. nov., isolated from a contaminated laboratory plate.</title>
        <authorList>
            <person name="Chou J.H."/>
            <person name="Lee J.H."/>
            <person name="Lin M.C."/>
            <person name="Chang P.S."/>
            <person name="Arun A.B."/>
            <person name="Young C.C."/>
            <person name="Chen W.M."/>
        </authorList>
    </citation>
    <scope>NUCLEOTIDE SEQUENCE [LARGE SCALE GENOMIC DNA]</scope>
    <source>
        <strain evidence="11 12">CKOBP-6</strain>
    </source>
</reference>
<dbReference type="RefSeq" id="WP_113034499.1">
    <property type="nucleotide sequence ID" value="NZ_QMFB01000021.1"/>
</dbReference>
<dbReference type="EC" id="2.7.13.3" evidence="2"/>
<feature type="transmembrane region" description="Helical" evidence="9">
    <location>
        <begin position="138"/>
        <end position="160"/>
    </location>
</feature>
<dbReference type="CDD" id="cd00082">
    <property type="entry name" value="HisKA"/>
    <property type="match status" value="1"/>
</dbReference>
<evidence type="ECO:0000313" key="12">
    <source>
        <dbReference type="Proteomes" id="UP000250369"/>
    </source>
</evidence>
<keyword evidence="4" id="KW-0808">Transferase</keyword>
<dbReference type="PRINTS" id="PR00344">
    <property type="entry name" value="BCTRLSENSOR"/>
</dbReference>
<accession>A0A329M8D9</accession>
<dbReference type="SUPFAM" id="SSF47384">
    <property type="entry name" value="Homodimeric domain of signal transducing histidine kinase"/>
    <property type="match status" value="1"/>
</dbReference>
<dbReference type="SUPFAM" id="SSF55874">
    <property type="entry name" value="ATPase domain of HSP90 chaperone/DNA topoisomerase II/histidine kinase"/>
    <property type="match status" value="1"/>
</dbReference>